<dbReference type="HOGENOM" id="CLU_161196_0_1_0"/>
<dbReference type="AlphaFoldDB" id="G7V7S8"/>
<dbReference type="SUPFAM" id="SSF89807">
    <property type="entry name" value="Dodecin-like"/>
    <property type="match status" value="1"/>
</dbReference>
<dbReference type="KEGG" id="tli:Tlie_1610"/>
<evidence type="ECO:0000313" key="2">
    <source>
        <dbReference type="Proteomes" id="UP000005868"/>
    </source>
</evidence>
<keyword evidence="2" id="KW-1185">Reference proteome</keyword>
<dbReference type="Gene3D" id="3.30.1660.10">
    <property type="entry name" value="Flavin-binding protein dodecin"/>
    <property type="match status" value="1"/>
</dbReference>
<dbReference type="InterPro" id="IPR036694">
    <property type="entry name" value="Dodecin-like_sf"/>
</dbReference>
<gene>
    <name evidence="1" type="ordered locus">Tlie_1610</name>
</gene>
<dbReference type="Pfam" id="PF07311">
    <property type="entry name" value="Dodecin"/>
    <property type="match status" value="1"/>
</dbReference>
<evidence type="ECO:0000313" key="1">
    <source>
        <dbReference type="EMBL" id="AER67332.1"/>
    </source>
</evidence>
<dbReference type="STRING" id="580340.Tlie_1610"/>
<dbReference type="PANTHER" id="PTHR39324">
    <property type="entry name" value="CALCIUM DODECIN"/>
    <property type="match status" value="1"/>
</dbReference>
<protein>
    <recommendedName>
        <fullName evidence="3">Dodecin domain-containing protein</fullName>
    </recommendedName>
</protein>
<accession>G7V7S8</accession>
<reference evidence="2" key="1">
    <citation type="submission" date="2011-10" db="EMBL/GenBank/DDBJ databases">
        <title>The complete genome of chromosome of Thermovirga lienii DSM 17291.</title>
        <authorList>
            <consortium name="US DOE Joint Genome Institute (JGI-PGF)"/>
            <person name="Lucas S."/>
            <person name="Copeland A."/>
            <person name="Lapidus A."/>
            <person name="Glavina del Rio T."/>
            <person name="Dalin E."/>
            <person name="Tice H."/>
            <person name="Bruce D."/>
            <person name="Goodwin L."/>
            <person name="Pitluck S."/>
            <person name="Peters L."/>
            <person name="Mikhailova N."/>
            <person name="Saunders E."/>
            <person name="Kyrpides N."/>
            <person name="Mavromatis K."/>
            <person name="Ivanova N."/>
            <person name="Last F.I."/>
            <person name="Brettin T."/>
            <person name="Detter J.C."/>
            <person name="Han C."/>
            <person name="Larimer F."/>
            <person name="Land M."/>
            <person name="Hauser L."/>
            <person name="Markowitz V."/>
            <person name="Cheng J.-F."/>
            <person name="Hugenholtz P."/>
            <person name="Woyke T."/>
            <person name="Wu D."/>
            <person name="Spring S."/>
            <person name="Schroeder M."/>
            <person name="Brambilla E.-M."/>
            <person name="Klenk H.-P."/>
            <person name="Eisen J.A."/>
        </authorList>
    </citation>
    <scope>NUCLEOTIDE SEQUENCE [LARGE SCALE GENOMIC DNA]</scope>
    <source>
        <strain evidence="2">ATCC BAA-1197 / DSM 17291 / Cas60314</strain>
    </source>
</reference>
<dbReference type="PANTHER" id="PTHR39324:SF1">
    <property type="entry name" value="CALCIUM DODECIN"/>
    <property type="match status" value="1"/>
</dbReference>
<dbReference type="eggNOG" id="COG3360">
    <property type="taxonomic scope" value="Bacteria"/>
</dbReference>
<dbReference type="Proteomes" id="UP000005868">
    <property type="component" value="Chromosome"/>
</dbReference>
<evidence type="ECO:0008006" key="3">
    <source>
        <dbReference type="Google" id="ProtNLM"/>
    </source>
</evidence>
<dbReference type="InterPro" id="IPR009923">
    <property type="entry name" value="Dodecin"/>
</dbReference>
<dbReference type="EMBL" id="CP003096">
    <property type="protein sequence ID" value="AER67332.1"/>
    <property type="molecule type" value="Genomic_DNA"/>
</dbReference>
<sequence length="67" mass="7492">MSGVYKIIEIIGCSSTSWEDAVKTAVETASKSLQDLRIAEVVAQDVTIKDGKVDQYRVKIKLSFKYH</sequence>
<proteinExistence type="predicted"/>
<name>G7V7S8_THELD</name>
<reference evidence="1 2" key="2">
    <citation type="journal article" date="2012" name="Stand. Genomic Sci.">
        <title>Genome sequence of the moderately thermophilic, amino-acid-degrading and sulfur-reducing bacterium Thermovirga lienii type strain (Cas60314(T)).</title>
        <authorList>
            <person name="Goker M."/>
            <person name="Saunders E."/>
            <person name="Lapidus A."/>
            <person name="Nolan M."/>
            <person name="Lucas S."/>
            <person name="Hammon N."/>
            <person name="Deshpande S."/>
            <person name="Cheng J.F."/>
            <person name="Han C."/>
            <person name="Tapia R."/>
            <person name="Goodwin L.A."/>
            <person name="Pitluck S."/>
            <person name="Liolios K."/>
            <person name="Mavromatis K."/>
            <person name="Pagani I."/>
            <person name="Ivanova N."/>
            <person name="Mikhailova N."/>
            <person name="Pati A."/>
            <person name="Chen A."/>
            <person name="Palaniappan K."/>
            <person name="Land M."/>
            <person name="Chang Y.J."/>
            <person name="Jeffries C.D."/>
            <person name="Brambilla E.M."/>
            <person name="Rohde M."/>
            <person name="Spring S."/>
            <person name="Detter J.C."/>
            <person name="Woyke T."/>
            <person name="Bristow J."/>
            <person name="Eisen J.A."/>
            <person name="Markowitz V."/>
            <person name="Hugenholtz P."/>
            <person name="Kyrpides N.C."/>
            <person name="Klenk H.P."/>
        </authorList>
    </citation>
    <scope>NUCLEOTIDE SEQUENCE [LARGE SCALE GENOMIC DNA]</scope>
    <source>
        <strain evidence="2">ATCC BAA-1197 / DSM 17291 / Cas60314</strain>
    </source>
</reference>
<dbReference type="OrthoDB" id="1707990at2"/>
<dbReference type="InterPro" id="IPR025543">
    <property type="entry name" value="Dodecin-like"/>
</dbReference>
<organism evidence="1 2">
    <name type="scientific">Thermovirga lienii (strain ATCC BAA-1197 / DSM 17291 / Cas60314)</name>
    <dbReference type="NCBI Taxonomy" id="580340"/>
    <lineage>
        <taxon>Bacteria</taxon>
        <taxon>Thermotogati</taxon>
        <taxon>Synergistota</taxon>
        <taxon>Synergistia</taxon>
        <taxon>Synergistales</taxon>
        <taxon>Thermovirgaceae</taxon>
        <taxon>Thermovirga</taxon>
    </lineage>
</organism>